<feature type="domain" description="Aspartate/glutamate/uridylate kinase" evidence="6">
    <location>
        <begin position="9"/>
        <end position="198"/>
    </location>
</feature>
<comment type="caution">
    <text evidence="7">The sequence shown here is derived from an EMBL/GenBank/DDBJ whole genome shotgun (WGS) entry which is preliminary data.</text>
</comment>
<evidence type="ECO:0000256" key="4">
    <source>
        <dbReference type="ARBA" id="ARBA00022840"/>
    </source>
</evidence>
<keyword evidence="2" id="KW-0547">Nucleotide-binding</keyword>
<dbReference type="InterPro" id="IPR036393">
    <property type="entry name" value="AceGlu_kinase-like_sf"/>
</dbReference>
<sequence length="324" mass="32516">MSQGTGPECVVISVGAAALLPGGRPDAERFAALADDVVRMRAEGIRPVLVSAGAEAVGAARLAAAGTSPRAVGPAARQLAAAAGQGPLFEAFRSALEARGLVAADLRLTPADVTGRQHRAGVRSLLEAAVRAELVPVVSENEPLTTGGPEVLAAVLAASLRAQRLLLLTHAHGGGAEDLGPGPRNRRVPEVAAVTAATAATAAATGRLPGTAETGPDADGTPSTLRAAWVATLAGVPVVIVGADTEDAVVRAVRGDDIGTLVHPRVCATDPDLELLGRSLLSPAPGPRPGRAGGPYAVDAVADDWRIVSRPGVRPLPTVRLATA</sequence>
<dbReference type="Proteomes" id="UP001199054">
    <property type="component" value="Unassembled WGS sequence"/>
</dbReference>
<keyword evidence="1" id="KW-0808">Transferase</keyword>
<evidence type="ECO:0000256" key="1">
    <source>
        <dbReference type="ARBA" id="ARBA00022679"/>
    </source>
</evidence>
<dbReference type="InterPro" id="IPR001057">
    <property type="entry name" value="Glu/AcGlu_kinase"/>
</dbReference>
<evidence type="ECO:0000313" key="7">
    <source>
        <dbReference type="EMBL" id="MCB5182876.1"/>
    </source>
</evidence>
<evidence type="ECO:0000259" key="6">
    <source>
        <dbReference type="Pfam" id="PF00696"/>
    </source>
</evidence>
<evidence type="ECO:0000256" key="5">
    <source>
        <dbReference type="SAM" id="MobiDB-lite"/>
    </source>
</evidence>
<evidence type="ECO:0000313" key="8">
    <source>
        <dbReference type="Proteomes" id="UP001199054"/>
    </source>
</evidence>
<feature type="region of interest" description="Disordered" evidence="5">
    <location>
        <begin position="200"/>
        <end position="220"/>
    </location>
</feature>
<reference evidence="7 8" key="1">
    <citation type="submission" date="2021-10" db="EMBL/GenBank/DDBJ databases">
        <title>Streptomyces sp. strain SMC 277, a novel streptomycete isolated from soil.</title>
        <authorList>
            <person name="Chanama M."/>
        </authorList>
    </citation>
    <scope>NUCLEOTIDE SEQUENCE [LARGE SCALE GENOMIC DNA]</scope>
    <source>
        <strain evidence="7 8">SMC 277</strain>
    </source>
</reference>
<dbReference type="PRINTS" id="PR00474">
    <property type="entry name" value="GLU5KINASE"/>
</dbReference>
<name>A0ABS8BE48_9ACTN</name>
<dbReference type="InterPro" id="IPR001048">
    <property type="entry name" value="Asp/Glu/Uridylate_kinase"/>
</dbReference>
<dbReference type="RefSeq" id="WP_226730053.1">
    <property type="nucleotide sequence ID" value="NZ_JAJAUY010000156.1"/>
</dbReference>
<gene>
    <name evidence="7" type="ORF">LG632_26395</name>
</gene>
<dbReference type="PANTHER" id="PTHR43654">
    <property type="entry name" value="GLUTAMATE 5-KINASE"/>
    <property type="match status" value="1"/>
</dbReference>
<evidence type="ECO:0000256" key="2">
    <source>
        <dbReference type="ARBA" id="ARBA00022741"/>
    </source>
</evidence>
<dbReference type="PANTHER" id="PTHR43654:SF1">
    <property type="entry name" value="ISOPENTENYL PHOSPHATE KINASE"/>
    <property type="match status" value="1"/>
</dbReference>
<keyword evidence="3" id="KW-0418">Kinase</keyword>
<dbReference type="EMBL" id="JAJAUY010000156">
    <property type="protein sequence ID" value="MCB5182876.1"/>
    <property type="molecule type" value="Genomic_DNA"/>
</dbReference>
<organism evidence="7 8">
    <name type="scientific">Streptomyces antimicrobicus</name>
    <dbReference type="NCBI Taxonomy" id="2883108"/>
    <lineage>
        <taxon>Bacteria</taxon>
        <taxon>Bacillati</taxon>
        <taxon>Actinomycetota</taxon>
        <taxon>Actinomycetes</taxon>
        <taxon>Kitasatosporales</taxon>
        <taxon>Streptomycetaceae</taxon>
        <taxon>Streptomyces</taxon>
    </lineage>
</organism>
<proteinExistence type="predicted"/>
<keyword evidence="8" id="KW-1185">Reference proteome</keyword>
<protein>
    <recommendedName>
        <fullName evidence="6">Aspartate/glutamate/uridylate kinase domain-containing protein</fullName>
    </recommendedName>
</protein>
<evidence type="ECO:0000256" key="3">
    <source>
        <dbReference type="ARBA" id="ARBA00022777"/>
    </source>
</evidence>
<keyword evidence="4" id="KW-0067">ATP-binding</keyword>
<dbReference type="Gene3D" id="3.40.1160.10">
    <property type="entry name" value="Acetylglutamate kinase-like"/>
    <property type="match status" value="1"/>
</dbReference>
<accession>A0ABS8BE48</accession>
<dbReference type="Pfam" id="PF00696">
    <property type="entry name" value="AA_kinase"/>
    <property type="match status" value="1"/>
</dbReference>
<dbReference type="SUPFAM" id="SSF53633">
    <property type="entry name" value="Carbamate kinase-like"/>
    <property type="match status" value="1"/>
</dbReference>